<gene>
    <name evidence="1" type="ORF">E4582_01515</name>
</gene>
<evidence type="ECO:0000313" key="2">
    <source>
        <dbReference type="Proteomes" id="UP000298681"/>
    </source>
</evidence>
<sequence>MHLVQLFLPLYDNADQAFPKALFDGVRAELTERFGGVTAFVRSPAVGAWEDDSGTVQRDDVVLMEVMADHVDHGWWAAYREDLQQRFRQDEVLVRAIRVERL</sequence>
<dbReference type="AlphaFoldDB" id="A0A4Z1RBP0"/>
<organism evidence="1 2">
    <name type="scientific">Luteimonas yindakuii</name>
    <dbReference type="NCBI Taxonomy" id="2565782"/>
    <lineage>
        <taxon>Bacteria</taxon>
        <taxon>Pseudomonadati</taxon>
        <taxon>Pseudomonadota</taxon>
        <taxon>Gammaproteobacteria</taxon>
        <taxon>Lysobacterales</taxon>
        <taxon>Lysobacteraceae</taxon>
        <taxon>Luteimonas</taxon>
    </lineage>
</organism>
<protein>
    <recommendedName>
        <fullName evidence="3">DUF1330 domain-containing protein</fullName>
    </recommendedName>
</protein>
<comment type="caution">
    <text evidence="1">The sequence shown here is derived from an EMBL/GenBank/DDBJ whole genome shotgun (WGS) entry which is preliminary data.</text>
</comment>
<evidence type="ECO:0008006" key="3">
    <source>
        <dbReference type="Google" id="ProtNLM"/>
    </source>
</evidence>
<name>A0A4Z1RBP0_9GAMM</name>
<reference evidence="1 2" key="1">
    <citation type="submission" date="2019-01" db="EMBL/GenBank/DDBJ databases">
        <authorList>
            <person name="Zhang S."/>
        </authorList>
    </citation>
    <scope>NUCLEOTIDE SEQUENCE [LARGE SCALE GENOMIC DNA]</scope>
    <source>
        <strain evidence="1 2">1626</strain>
    </source>
</reference>
<dbReference type="EMBL" id="SPUH01000001">
    <property type="protein sequence ID" value="TKS53583.1"/>
    <property type="molecule type" value="Genomic_DNA"/>
</dbReference>
<dbReference type="Proteomes" id="UP000298681">
    <property type="component" value="Unassembled WGS sequence"/>
</dbReference>
<accession>A0A4Z1RBP0</accession>
<dbReference type="RefSeq" id="WP_134672969.1">
    <property type="nucleotide sequence ID" value="NZ_SPUH01000001.1"/>
</dbReference>
<evidence type="ECO:0000313" key="1">
    <source>
        <dbReference type="EMBL" id="TKS53583.1"/>
    </source>
</evidence>
<keyword evidence="2" id="KW-1185">Reference proteome</keyword>
<proteinExistence type="predicted"/>